<sequence>MARAGAAVAPATLLLVLFAVAVSASGLLVPDERRGHSSDGAVLGIDLGTTHICVGVYRNGRVEIIPDENGGHMTPNRVAFHDNGWLVGEAALDDPSRAIHGVKRLIGKEFHDEDVQREMTRRLPYDVVDVDGKPCVRVVDGGDGDARVVSAEEITAAVLAKVKESAEAYLGRAVTSAVVAVPAHFGDEQRIATRAAGGIAGLDVMRIIGEPIAAASAYGIGDDARSSGKRVLVFHLGGSTLDVTALAVHDDGLFDVLATNGDAHLGGEDFDRRVVDHFVEIIKRKHGVDVGGDGRALHRLRRECERAKRALSVEHLARVEVESLLDGVNFSETLTRAEFEELNEDLFARAISSVRKTMADAGLEKCDVDEIILSGGSTMIPKVRQLLIDYFDGKEPNHGVNPDEAVAYGAALRAAQASGQFNNDRRHDLIPDIASTVAHTTSIEIATAGSDGGEVTPMISRWSHIPAEKTHVFTTYLGWRETAVTIRVVAKHNTLVGELELTGIRPASIWNWGWRPIEVTVKVDRYGDILVEATDKDSGKSENLSINQSDRLSQEIERMVREAEELTEEKRIVRERSNAKNMLESYIHSVKNAVTGSEEMNWEEKVKAEEAVTAASEWLDGNLAGEKAEFEEKMRELKTVCETLMAAVQERRGRRHDEL</sequence>
<dbReference type="FunFam" id="3.90.640.10:FF:000002">
    <property type="entry name" value="Heat shock 70 kDa"/>
    <property type="match status" value="1"/>
</dbReference>
<dbReference type="SUPFAM" id="SSF53067">
    <property type="entry name" value="Actin-like ATPase domain"/>
    <property type="match status" value="2"/>
</dbReference>
<dbReference type="HOGENOM" id="CLU_005965_2_3_1"/>
<evidence type="ECO:0000256" key="1">
    <source>
        <dbReference type="ARBA" id="ARBA00004319"/>
    </source>
</evidence>
<dbReference type="eggNOG" id="KOG0100">
    <property type="taxonomic scope" value="Eukaryota"/>
</dbReference>
<name>A0A0D9V1K6_9ORYZ</name>
<dbReference type="SUPFAM" id="SSF100920">
    <property type="entry name" value="Heat shock protein 70kD (HSP70), peptide-binding domain"/>
    <property type="match status" value="1"/>
</dbReference>
<feature type="signal peptide" evidence="7">
    <location>
        <begin position="1"/>
        <end position="26"/>
    </location>
</feature>
<dbReference type="GO" id="GO:0005788">
    <property type="term" value="C:endoplasmic reticulum lumen"/>
    <property type="evidence" value="ECO:0007669"/>
    <property type="project" value="UniProtKB-SubCell"/>
</dbReference>
<evidence type="ECO:0000256" key="7">
    <source>
        <dbReference type="SAM" id="SignalP"/>
    </source>
</evidence>
<dbReference type="Gramene" id="LPERR01G15610.1">
    <property type="protein sequence ID" value="LPERR01G15610.1"/>
    <property type="gene ID" value="LPERR01G15610"/>
</dbReference>
<evidence type="ECO:0000256" key="5">
    <source>
        <dbReference type="RuleBase" id="RU003322"/>
    </source>
</evidence>
<reference evidence="9" key="2">
    <citation type="submission" date="2013-12" db="EMBL/GenBank/DDBJ databases">
        <authorList>
            <person name="Yu Y."/>
            <person name="Lee S."/>
            <person name="de Baynast K."/>
            <person name="Wissotski M."/>
            <person name="Liu L."/>
            <person name="Talag J."/>
            <person name="Goicoechea J."/>
            <person name="Angelova A."/>
            <person name="Jetty R."/>
            <person name="Kudrna D."/>
            <person name="Golser W."/>
            <person name="Rivera L."/>
            <person name="Zhang J."/>
            <person name="Wing R."/>
        </authorList>
    </citation>
    <scope>NUCLEOTIDE SEQUENCE</scope>
</reference>
<keyword evidence="6" id="KW-0175">Coiled coil</keyword>
<comment type="similarity">
    <text evidence="2 5">Belongs to the heat shock protein 70 family.</text>
</comment>
<reference evidence="8" key="3">
    <citation type="submission" date="2015-04" db="UniProtKB">
        <authorList>
            <consortium name="EnsemblPlants"/>
        </authorList>
    </citation>
    <scope>IDENTIFICATION</scope>
</reference>
<dbReference type="PANTHER" id="PTHR19375">
    <property type="entry name" value="HEAT SHOCK PROTEIN 70KDA"/>
    <property type="match status" value="1"/>
</dbReference>
<feature type="coiled-coil region" evidence="6">
    <location>
        <begin position="546"/>
        <end position="576"/>
    </location>
</feature>
<dbReference type="GO" id="GO:0140662">
    <property type="term" value="F:ATP-dependent protein folding chaperone"/>
    <property type="evidence" value="ECO:0007669"/>
    <property type="project" value="InterPro"/>
</dbReference>
<dbReference type="SUPFAM" id="SSF100934">
    <property type="entry name" value="Heat shock protein 70kD (HSP70), C-terminal subdomain"/>
    <property type="match status" value="1"/>
</dbReference>
<dbReference type="InterPro" id="IPR043129">
    <property type="entry name" value="ATPase_NBD"/>
</dbReference>
<accession>A0A0D9V1K6</accession>
<evidence type="ECO:0000256" key="6">
    <source>
        <dbReference type="SAM" id="Coils"/>
    </source>
</evidence>
<dbReference type="Gene3D" id="3.90.640.10">
    <property type="entry name" value="Actin, Chain A, domain 4"/>
    <property type="match status" value="1"/>
</dbReference>
<protein>
    <submittedName>
        <fullName evidence="8">Uncharacterized protein</fullName>
    </submittedName>
</protein>
<dbReference type="Gene3D" id="1.20.1270.10">
    <property type="match status" value="1"/>
</dbReference>
<dbReference type="STRING" id="77586.A0A0D9V1K6"/>
<evidence type="ECO:0000313" key="9">
    <source>
        <dbReference type="Proteomes" id="UP000032180"/>
    </source>
</evidence>
<evidence type="ECO:0000256" key="4">
    <source>
        <dbReference type="ARBA" id="ARBA00022840"/>
    </source>
</evidence>
<dbReference type="InterPro" id="IPR013126">
    <property type="entry name" value="Hsp_70_fam"/>
</dbReference>
<dbReference type="InterPro" id="IPR018181">
    <property type="entry name" value="Heat_shock_70_CS"/>
</dbReference>
<keyword evidence="9" id="KW-1185">Reference proteome</keyword>
<keyword evidence="7" id="KW-0732">Signal</keyword>
<evidence type="ECO:0000313" key="8">
    <source>
        <dbReference type="EnsemblPlants" id="LPERR01G15610.1"/>
    </source>
</evidence>
<dbReference type="Gene3D" id="2.60.34.10">
    <property type="entry name" value="Substrate Binding Domain Of DNAk, Chain A, domain 1"/>
    <property type="match status" value="1"/>
</dbReference>
<keyword evidence="3 5" id="KW-0547">Nucleotide-binding</keyword>
<proteinExistence type="inferred from homology"/>
<feature type="chain" id="PRO_5002346944" evidence="7">
    <location>
        <begin position="27"/>
        <end position="659"/>
    </location>
</feature>
<dbReference type="InterPro" id="IPR029047">
    <property type="entry name" value="HSP70_peptide-bd_sf"/>
</dbReference>
<dbReference type="Gene3D" id="3.30.420.40">
    <property type="match status" value="2"/>
</dbReference>
<dbReference type="PROSITE" id="PS01036">
    <property type="entry name" value="HSP70_3"/>
    <property type="match status" value="1"/>
</dbReference>
<dbReference type="InterPro" id="IPR029048">
    <property type="entry name" value="HSP70_C_sf"/>
</dbReference>
<organism evidence="8 9">
    <name type="scientific">Leersia perrieri</name>
    <dbReference type="NCBI Taxonomy" id="77586"/>
    <lineage>
        <taxon>Eukaryota</taxon>
        <taxon>Viridiplantae</taxon>
        <taxon>Streptophyta</taxon>
        <taxon>Embryophyta</taxon>
        <taxon>Tracheophyta</taxon>
        <taxon>Spermatophyta</taxon>
        <taxon>Magnoliopsida</taxon>
        <taxon>Liliopsida</taxon>
        <taxon>Poales</taxon>
        <taxon>Poaceae</taxon>
        <taxon>BOP clade</taxon>
        <taxon>Oryzoideae</taxon>
        <taxon>Oryzeae</taxon>
        <taxon>Oryzinae</taxon>
        <taxon>Leersia</taxon>
    </lineage>
</organism>
<dbReference type="GO" id="GO:0005524">
    <property type="term" value="F:ATP binding"/>
    <property type="evidence" value="ECO:0007669"/>
    <property type="project" value="UniProtKB-KW"/>
</dbReference>
<evidence type="ECO:0000256" key="3">
    <source>
        <dbReference type="ARBA" id="ARBA00022741"/>
    </source>
</evidence>
<dbReference type="Pfam" id="PF00012">
    <property type="entry name" value="HSP70"/>
    <property type="match status" value="1"/>
</dbReference>
<dbReference type="FunFam" id="3.30.30.30:FF:000005">
    <property type="entry name" value="Heat shock protein ssb1"/>
    <property type="match status" value="1"/>
</dbReference>
<keyword evidence="4 5" id="KW-0067">ATP-binding</keyword>
<comment type="subcellular location">
    <subcellularLocation>
        <location evidence="1">Endoplasmic reticulum lumen</location>
    </subcellularLocation>
</comment>
<dbReference type="PRINTS" id="PR00301">
    <property type="entry name" value="HEATSHOCK70"/>
</dbReference>
<dbReference type="EnsemblPlants" id="LPERR01G15610.1">
    <property type="protein sequence ID" value="LPERR01G15610.1"/>
    <property type="gene ID" value="LPERR01G15610"/>
</dbReference>
<reference evidence="8 9" key="1">
    <citation type="submission" date="2012-08" db="EMBL/GenBank/DDBJ databases">
        <title>Oryza genome evolution.</title>
        <authorList>
            <person name="Wing R.A."/>
        </authorList>
    </citation>
    <scope>NUCLEOTIDE SEQUENCE</scope>
</reference>
<dbReference type="Proteomes" id="UP000032180">
    <property type="component" value="Chromosome 1"/>
</dbReference>
<dbReference type="AlphaFoldDB" id="A0A0D9V1K6"/>
<evidence type="ECO:0000256" key="2">
    <source>
        <dbReference type="ARBA" id="ARBA00007381"/>
    </source>
</evidence>